<evidence type="ECO:0000256" key="5">
    <source>
        <dbReference type="ARBA" id="ARBA00022692"/>
    </source>
</evidence>
<evidence type="ECO:0000256" key="4">
    <source>
        <dbReference type="ARBA" id="ARBA00022660"/>
    </source>
</evidence>
<dbReference type="InterPro" id="IPR002680">
    <property type="entry name" value="AOX"/>
</dbReference>
<dbReference type="Pfam" id="PF01786">
    <property type="entry name" value="AOX"/>
    <property type="match status" value="1"/>
</dbReference>
<evidence type="ECO:0000256" key="2">
    <source>
        <dbReference type="ARBA" id="ARBA00008388"/>
    </source>
</evidence>
<dbReference type="GO" id="GO:0010230">
    <property type="term" value="P:alternative respiration"/>
    <property type="evidence" value="ECO:0007669"/>
    <property type="project" value="TreeGrafter"/>
</dbReference>
<proteinExistence type="inferred from homology"/>
<keyword evidence="3" id="KW-0813">Transport</keyword>
<evidence type="ECO:0000256" key="1">
    <source>
        <dbReference type="ARBA" id="ARBA00004370"/>
    </source>
</evidence>
<evidence type="ECO:0000256" key="12">
    <source>
        <dbReference type="RuleBase" id="RU003779"/>
    </source>
</evidence>
<dbReference type="GO" id="GO:0005739">
    <property type="term" value="C:mitochondrion"/>
    <property type="evidence" value="ECO:0007669"/>
    <property type="project" value="TreeGrafter"/>
</dbReference>
<keyword evidence="6 12" id="KW-0479">Metal-binding</keyword>
<dbReference type="Gene3D" id="1.20.1260.140">
    <property type="entry name" value="Alternative oxidase"/>
    <property type="match status" value="2"/>
</dbReference>
<evidence type="ECO:0000256" key="11">
    <source>
        <dbReference type="ARBA" id="ARBA00023136"/>
    </source>
</evidence>
<organism evidence="13 14">
    <name type="scientific">Mucor saturninus</name>
    <dbReference type="NCBI Taxonomy" id="64648"/>
    <lineage>
        <taxon>Eukaryota</taxon>
        <taxon>Fungi</taxon>
        <taxon>Fungi incertae sedis</taxon>
        <taxon>Mucoromycota</taxon>
        <taxon>Mucoromycotina</taxon>
        <taxon>Mucoromycetes</taxon>
        <taxon>Mucorales</taxon>
        <taxon>Mucorineae</taxon>
        <taxon>Mucoraceae</taxon>
        <taxon>Mucor</taxon>
    </lineage>
</organism>
<evidence type="ECO:0000256" key="3">
    <source>
        <dbReference type="ARBA" id="ARBA00022448"/>
    </source>
</evidence>
<comment type="similarity">
    <text evidence="2 12">Belongs to the alternative oxidase family.</text>
</comment>
<gene>
    <name evidence="13" type="ORF">INT47_009103</name>
</gene>
<evidence type="ECO:0000256" key="7">
    <source>
        <dbReference type="ARBA" id="ARBA00022982"/>
    </source>
</evidence>
<dbReference type="GO" id="GO:0009916">
    <property type="term" value="F:alternative oxidase activity"/>
    <property type="evidence" value="ECO:0007669"/>
    <property type="project" value="UniProtKB-UniRule"/>
</dbReference>
<evidence type="ECO:0000256" key="6">
    <source>
        <dbReference type="ARBA" id="ARBA00022723"/>
    </source>
</evidence>
<keyword evidence="8" id="KW-1133">Transmembrane helix</keyword>
<dbReference type="EMBL" id="JAEPRD010000003">
    <property type="protein sequence ID" value="KAG2213429.1"/>
    <property type="molecule type" value="Genomic_DNA"/>
</dbReference>
<reference evidence="13" key="1">
    <citation type="submission" date="2020-12" db="EMBL/GenBank/DDBJ databases">
        <title>Metabolic potential, ecology and presence of endohyphal bacteria is reflected in genomic diversity of Mucoromycotina.</title>
        <authorList>
            <person name="Muszewska A."/>
            <person name="Okrasinska A."/>
            <person name="Steczkiewicz K."/>
            <person name="Drgas O."/>
            <person name="Orlowska M."/>
            <person name="Perlinska-Lenart U."/>
            <person name="Aleksandrzak-Piekarczyk T."/>
            <person name="Szatraj K."/>
            <person name="Zielenkiewicz U."/>
            <person name="Pilsyk S."/>
            <person name="Malc E."/>
            <person name="Mieczkowski P."/>
            <person name="Kruszewska J.S."/>
            <person name="Biernat P."/>
            <person name="Pawlowska J."/>
        </authorList>
    </citation>
    <scope>NUCLEOTIDE SEQUENCE</scope>
    <source>
        <strain evidence="13">WA0000017839</strain>
    </source>
</reference>
<name>A0A8H7VG97_9FUNG</name>
<keyword evidence="14" id="KW-1185">Reference proteome</keyword>
<keyword evidence="5 12" id="KW-0812">Transmembrane</keyword>
<dbReference type="InterPro" id="IPR038659">
    <property type="entry name" value="AOX_sf"/>
</dbReference>
<dbReference type="PANTHER" id="PTHR31803">
    <property type="entry name" value="ALTERNATIVE OXIDASE"/>
    <property type="match status" value="1"/>
</dbReference>
<evidence type="ECO:0000313" key="13">
    <source>
        <dbReference type="EMBL" id="KAG2213429.1"/>
    </source>
</evidence>
<evidence type="ECO:0000256" key="9">
    <source>
        <dbReference type="ARBA" id="ARBA00023002"/>
    </source>
</evidence>
<keyword evidence="11 12" id="KW-0472">Membrane</keyword>
<evidence type="ECO:0000313" key="14">
    <source>
        <dbReference type="Proteomes" id="UP000603453"/>
    </source>
</evidence>
<evidence type="ECO:0000256" key="10">
    <source>
        <dbReference type="ARBA" id="ARBA00023004"/>
    </source>
</evidence>
<comment type="caution">
    <text evidence="13">The sequence shown here is derived from an EMBL/GenBank/DDBJ whole genome shotgun (WGS) entry which is preliminary data.</text>
</comment>
<dbReference type="GO" id="GO:0046872">
    <property type="term" value="F:metal ion binding"/>
    <property type="evidence" value="ECO:0007669"/>
    <property type="project" value="UniProtKB-UniRule"/>
</dbReference>
<dbReference type="GO" id="GO:0016020">
    <property type="term" value="C:membrane"/>
    <property type="evidence" value="ECO:0007669"/>
    <property type="project" value="UniProtKB-SubCell"/>
</dbReference>
<dbReference type="AlphaFoldDB" id="A0A8H7VG97"/>
<keyword evidence="7 12" id="KW-0249">Electron transport</keyword>
<dbReference type="EC" id="1.-.-.-" evidence="12"/>
<dbReference type="OrthoDB" id="16906at2759"/>
<comment type="subcellular location">
    <subcellularLocation>
        <location evidence="1">Membrane</location>
    </subcellularLocation>
</comment>
<keyword evidence="4 12" id="KW-0679">Respiratory chain</keyword>
<evidence type="ECO:0000256" key="8">
    <source>
        <dbReference type="ARBA" id="ARBA00022989"/>
    </source>
</evidence>
<keyword evidence="9 12" id="KW-0560">Oxidoreductase</keyword>
<comment type="cofactor">
    <cofactor evidence="12">
        <name>Fe cation</name>
        <dbReference type="ChEBI" id="CHEBI:24875"/>
    </cofactor>
    <text evidence="12">Binds 2 iron ions per subunit.</text>
</comment>
<keyword evidence="10 12" id="KW-0408">Iron</keyword>
<dbReference type="Proteomes" id="UP000603453">
    <property type="component" value="Unassembled WGS sequence"/>
</dbReference>
<protein>
    <recommendedName>
        <fullName evidence="12">Alternative oxidase</fullName>
        <ecNumber evidence="12">1.-.-.-</ecNumber>
    </recommendedName>
</protein>
<dbReference type="PANTHER" id="PTHR31803:SF3">
    <property type="entry name" value="ALTERNATIVE OXIDASE"/>
    <property type="match status" value="1"/>
</dbReference>
<sequence>MLRTLIKPQILNSAVSGRLLIPVRTLATQTSVIQQQAESRKYEVIENMPRDVFREVLASRSVPMREEFMGTQRLTTDDLESIDFGPGKHHNAKTLGDKAAYRTVRFLRLLPDTYFKRNHYMRAVMLETIAAVPGMVGGMLRHMKSLRNLTDDNGWIDHMLHEAANERFHLMTWMKCLEPSRWNRLLILGAQGVFFNAYFWLYVCSPKVAHRFCGYLEEEAVVSYTHFLTDLDNGYLKNEPAPTCAIGKPNDFFDLSDKCTKIVFIPEYYNLQPNATVRDVVLAVRADEAVHRDANHFFADRIAIHRENILEEVMKKHEEETRRGKVHEPSAA</sequence>
<accession>A0A8H7VG97</accession>
<dbReference type="GO" id="GO:0098803">
    <property type="term" value="C:respiratory chain complex"/>
    <property type="evidence" value="ECO:0007669"/>
    <property type="project" value="UniProtKB-UniRule"/>
</dbReference>